<dbReference type="OrthoDB" id="4524286at2"/>
<evidence type="ECO:0000256" key="1">
    <source>
        <dbReference type="SAM" id="Coils"/>
    </source>
</evidence>
<dbReference type="NCBIfam" id="NF041492">
    <property type="entry name" value="MobF"/>
    <property type="match status" value="1"/>
</dbReference>
<dbReference type="Proteomes" id="UP000283644">
    <property type="component" value="Unassembled WGS sequence"/>
</dbReference>
<feature type="domain" description="TrwC relaxase" evidence="3">
    <location>
        <begin position="14"/>
        <end position="306"/>
    </location>
</feature>
<accession>A0A417XUF1</accession>
<dbReference type="RefSeq" id="WP_118928324.1">
    <property type="nucleotide sequence ID" value="NZ_QXGH01000037.1"/>
</dbReference>
<feature type="coiled-coil region" evidence="1">
    <location>
        <begin position="1070"/>
        <end position="1097"/>
    </location>
</feature>
<evidence type="ECO:0000313" key="5">
    <source>
        <dbReference type="Proteomes" id="UP000283644"/>
    </source>
</evidence>
<evidence type="ECO:0000259" key="3">
    <source>
        <dbReference type="Pfam" id="PF08751"/>
    </source>
</evidence>
<dbReference type="SUPFAM" id="SSF52540">
    <property type="entry name" value="P-loop containing nucleoside triphosphate hydrolases"/>
    <property type="match status" value="1"/>
</dbReference>
<feature type="region of interest" description="Disordered" evidence="2">
    <location>
        <begin position="1165"/>
        <end position="1206"/>
    </location>
</feature>
<dbReference type="SUPFAM" id="SSF55464">
    <property type="entry name" value="Origin of replication-binding domain, RBD-like"/>
    <property type="match status" value="1"/>
</dbReference>
<dbReference type="InterPro" id="IPR027417">
    <property type="entry name" value="P-loop_NTPase"/>
</dbReference>
<sequence length="1206" mass="131992">MHGGVKIYNRSPAAARAYVEADRSRVDDYYLAEGTGIARRFGAMPDGEGVIDLGVLDGEGYEQWVAGFDPVSGQARDRRRENGNPVRFVEITVNGPKTWSLAAALNPEVSAAYDAAQDRAAEQVIGWVAEHATTRAGPRDRQVQVPVENLEAVTVRHYTSRAGDPHRHLHLQVNARVFAVGQWRGLHTVGFRDYIEALNGIGHAAVMCDPDFRAALAGAGFTLDPASGEVAELAPYVGAFSERAAQIGRNIDRYEAEWRRANPGQEPGPAIRRSWDRRAWKDARPDKVAPKDGAELVAAWNQQLTDLGYQDPAPQPGLPIIVEAPRMGEFDRDAAVETILVRLGARRSAWNAADIRGHAEKAIAGAGLVLDPGVRIELAEDITARAIEACVPLLRHPGVPEHIRSLSSRHVLDVEADIVARLADRASVAVTPTVLSPAAGTGLDEPQRTAVGVLSGTAELVVIEGAAGAGKTTTLAATQTLLGEQGRRMLVVTPTRKAAQVAAREVGTAGSVAWLVHQHGYRWDTDGRWTRVPAEPASEAVLGQGDLLLVDEAGMLDQDTARALLTLADEMGARLALVGDRHQLPAVGRGGVLDLGARWVPHQAHVDLDIAHRFADPEYAAISLALRTGSSTYTLPPPAPCQADSEPVGEPVGEPTRQVWAALWRRDQVRIYPSETERTQALAQLAADGIVSRDRRARQMLMLADTREQAAALNGAIRDRLVAAGRVDDTHAVATDAGERLGVGDRIATRRNDRDLGVTNRDTWTITAIGPDGSLALRGRKATDLRTLPATYARKHTELAYATTVYGAQGETTQTGHLALGEHTSAASAYVAMTRGRHNNIAHLVAENETDARRQWEQAFARDRADLGPTVAAAQAAEDIERYGTQQPTRPLNQVLGNLWTAWTQQADLHDHHQRLAGERDALQQVVAIHARYTPDRDRLKGVEVDARRSWLQARQHVDDLDAAQKAEIEDLQTRVWATWRQDLAQARDAAEIVRDGPGRLGQRRRQVRDAQADLTAFAQRWRPAVPDLPTDPAELAEQVRWLHGRHVEDPINAYVARQVSDAHSDADQIRLAERDASAAYERAERARNQLDEARYAALRPYGRAGFARDAAGRLAAVADELAGVERELRTVSTRLNALESEPSVRTLPDGELVVERRRWAADRVARHETAAREARQRRQNRQERRWIEPPPPTRSTPDRGWGIGR</sequence>
<protein>
    <submittedName>
        <fullName evidence="4">TrwC relaxase</fullName>
    </submittedName>
</protein>
<dbReference type="Pfam" id="PF08751">
    <property type="entry name" value="TrwC"/>
    <property type="match status" value="1"/>
</dbReference>
<feature type="compositionally biased region" description="Basic and acidic residues" evidence="2">
    <location>
        <begin position="1165"/>
        <end position="1188"/>
    </location>
</feature>
<organism evidence="4 5">
    <name type="scientific">Nocardioides immobilis</name>
    <dbReference type="NCBI Taxonomy" id="2049295"/>
    <lineage>
        <taxon>Bacteria</taxon>
        <taxon>Bacillati</taxon>
        <taxon>Actinomycetota</taxon>
        <taxon>Actinomycetes</taxon>
        <taxon>Propionibacteriales</taxon>
        <taxon>Nocardioidaceae</taxon>
        <taxon>Nocardioides</taxon>
    </lineage>
</organism>
<comment type="caution">
    <text evidence="4">The sequence shown here is derived from an EMBL/GenBank/DDBJ whole genome shotgun (WGS) entry which is preliminary data.</text>
</comment>
<keyword evidence="5" id="KW-1185">Reference proteome</keyword>
<evidence type="ECO:0000313" key="4">
    <source>
        <dbReference type="EMBL" id="RHW23973.1"/>
    </source>
</evidence>
<dbReference type="CDD" id="cd18809">
    <property type="entry name" value="SF1_C_RecD"/>
    <property type="match status" value="1"/>
</dbReference>
<name>A0A417XUF1_9ACTN</name>
<gene>
    <name evidence="4" type="ORF">D0Z08_26635</name>
</gene>
<dbReference type="AlphaFoldDB" id="A0A417XUF1"/>
<dbReference type="Pfam" id="PF13604">
    <property type="entry name" value="AAA_30"/>
    <property type="match status" value="1"/>
</dbReference>
<proteinExistence type="predicted"/>
<dbReference type="InterPro" id="IPR014862">
    <property type="entry name" value="TrwC"/>
</dbReference>
<evidence type="ECO:0000256" key="2">
    <source>
        <dbReference type="SAM" id="MobiDB-lite"/>
    </source>
</evidence>
<dbReference type="Gene3D" id="3.40.50.300">
    <property type="entry name" value="P-loop containing nucleotide triphosphate hydrolases"/>
    <property type="match status" value="2"/>
</dbReference>
<dbReference type="EMBL" id="QXGH01000037">
    <property type="protein sequence ID" value="RHW23973.1"/>
    <property type="molecule type" value="Genomic_DNA"/>
</dbReference>
<dbReference type="Gene3D" id="2.30.30.940">
    <property type="match status" value="1"/>
</dbReference>
<keyword evidence="1" id="KW-0175">Coiled coil</keyword>
<reference evidence="4 5" key="1">
    <citation type="submission" date="2018-09" db="EMBL/GenBank/DDBJ databases">
        <title>Genome sequencing of Nocardioides immobilis CCTCC AB 2017083 for comparison to Nocardioides silvaticus.</title>
        <authorList>
            <person name="Li C."/>
            <person name="Wang G."/>
        </authorList>
    </citation>
    <scope>NUCLEOTIDE SEQUENCE [LARGE SCALE GENOMIC DNA]</scope>
    <source>
        <strain evidence="4 5">CCTCC AB 2017083</strain>
    </source>
</reference>